<gene>
    <name evidence="1" type="ORF">LY89DRAFT_679986</name>
</gene>
<evidence type="ECO:0000313" key="2">
    <source>
        <dbReference type="Proteomes" id="UP000070700"/>
    </source>
</evidence>
<reference evidence="1 2" key="1">
    <citation type="submission" date="2015-10" db="EMBL/GenBank/DDBJ databases">
        <title>Full genome of DAOMC 229536 Phialocephala scopiformis, a fungal endophyte of spruce producing the potent anti-insectan compound rugulosin.</title>
        <authorList>
            <consortium name="DOE Joint Genome Institute"/>
            <person name="Walker A.K."/>
            <person name="Frasz S.L."/>
            <person name="Seifert K.A."/>
            <person name="Miller J.D."/>
            <person name="Mondo S.J."/>
            <person name="Labutti K."/>
            <person name="Lipzen A."/>
            <person name="Dockter R."/>
            <person name="Kennedy M."/>
            <person name="Grigoriev I.V."/>
            <person name="Spatafora J.W."/>
        </authorList>
    </citation>
    <scope>NUCLEOTIDE SEQUENCE [LARGE SCALE GENOMIC DNA]</scope>
    <source>
        <strain evidence="1 2">CBS 120377</strain>
    </source>
</reference>
<dbReference type="PANTHER" id="PTHR14742">
    <property type="entry name" value="RIBONUCLEASE P SUBUNIT P21"/>
    <property type="match status" value="1"/>
</dbReference>
<dbReference type="PANTHER" id="PTHR14742:SF3">
    <property type="entry name" value="RIBONUCLEASE MRP PROTEIN SUBUNIT SNM1"/>
    <property type="match status" value="1"/>
</dbReference>
<proteinExistence type="predicted"/>
<dbReference type="KEGG" id="psco:LY89DRAFT_679986"/>
<dbReference type="Proteomes" id="UP000070700">
    <property type="component" value="Unassembled WGS sequence"/>
</dbReference>
<dbReference type="OrthoDB" id="438080at2759"/>
<dbReference type="Pfam" id="PF04032">
    <property type="entry name" value="Rpr2"/>
    <property type="match status" value="1"/>
</dbReference>
<dbReference type="GO" id="GO:0008033">
    <property type="term" value="P:tRNA processing"/>
    <property type="evidence" value="ECO:0007669"/>
    <property type="project" value="TreeGrafter"/>
</dbReference>
<organism evidence="1 2">
    <name type="scientific">Mollisia scopiformis</name>
    <name type="common">Conifer needle endophyte fungus</name>
    <name type="synonym">Phialocephala scopiformis</name>
    <dbReference type="NCBI Taxonomy" id="149040"/>
    <lineage>
        <taxon>Eukaryota</taxon>
        <taxon>Fungi</taxon>
        <taxon>Dikarya</taxon>
        <taxon>Ascomycota</taxon>
        <taxon>Pezizomycotina</taxon>
        <taxon>Leotiomycetes</taxon>
        <taxon>Helotiales</taxon>
        <taxon>Mollisiaceae</taxon>
        <taxon>Mollisia</taxon>
    </lineage>
</organism>
<evidence type="ECO:0000313" key="1">
    <source>
        <dbReference type="EMBL" id="KUJ23190.1"/>
    </source>
</evidence>
<name>A0A194XSB0_MOLSC</name>
<dbReference type="RefSeq" id="XP_018077545.1">
    <property type="nucleotide sequence ID" value="XM_018213985.1"/>
</dbReference>
<accession>A0A194XSB0</accession>
<dbReference type="EMBL" id="KQ947405">
    <property type="protein sequence ID" value="KUJ23190.1"/>
    <property type="molecule type" value="Genomic_DNA"/>
</dbReference>
<keyword evidence="2" id="KW-1185">Reference proteome</keyword>
<protein>
    <submittedName>
        <fullName evidence="1">Uncharacterized protein</fullName>
    </submittedName>
</protein>
<dbReference type="GO" id="GO:0005655">
    <property type="term" value="C:nucleolar ribonuclease P complex"/>
    <property type="evidence" value="ECO:0007669"/>
    <property type="project" value="TreeGrafter"/>
</dbReference>
<dbReference type="InParanoid" id="A0A194XSB0"/>
<dbReference type="AlphaFoldDB" id="A0A194XSB0"/>
<dbReference type="GeneID" id="28823711"/>
<dbReference type="STRING" id="149040.A0A194XSB0"/>
<dbReference type="InterPro" id="IPR007175">
    <property type="entry name" value="Rpr2/Snm1/Rpp21"/>
</dbReference>
<sequence>MVVCPVLEQPSRRKSQKISRQSLRHFLTSFIFSTPPHNAYSRHVITSSGFEIEVMASPELSAHLRYLNESAHLLATAAPETSRHLMSRHNALLFANQIEVEGTQRKSACGACGALVVPGWEGTLESHIERSKVSKKRKPVERTVQKRAMVYECGICGKKTWETV</sequence>
<feature type="non-terminal residue" evidence="1">
    <location>
        <position position="164"/>
    </location>
</feature>